<feature type="chain" id="PRO_5043909883" description="Bifunctional inhibitor/plant lipid transfer protein/seed storage helical domain-containing protein" evidence="10">
    <location>
        <begin position="24"/>
        <end position="219"/>
    </location>
</feature>
<organism evidence="12 13">
    <name type="scientific">Lithospermum erythrorhizon</name>
    <name type="common">Purple gromwell</name>
    <name type="synonym">Lithospermum officinale var. erythrorhizon</name>
    <dbReference type="NCBI Taxonomy" id="34254"/>
    <lineage>
        <taxon>Eukaryota</taxon>
        <taxon>Viridiplantae</taxon>
        <taxon>Streptophyta</taxon>
        <taxon>Embryophyta</taxon>
        <taxon>Tracheophyta</taxon>
        <taxon>Spermatophyta</taxon>
        <taxon>Magnoliopsida</taxon>
        <taxon>eudicotyledons</taxon>
        <taxon>Gunneridae</taxon>
        <taxon>Pentapetalae</taxon>
        <taxon>asterids</taxon>
        <taxon>lamiids</taxon>
        <taxon>Boraginales</taxon>
        <taxon>Boraginaceae</taxon>
        <taxon>Boraginoideae</taxon>
        <taxon>Lithospermeae</taxon>
        <taxon>Lithospermum</taxon>
    </lineage>
</organism>
<keyword evidence="5 10" id="KW-0732">Signal</keyword>
<dbReference type="InterPro" id="IPR036312">
    <property type="entry name" value="Bifun_inhib/LTP/seed_sf"/>
</dbReference>
<dbReference type="AlphaFoldDB" id="A0AAV3PCW9"/>
<dbReference type="Gene3D" id="1.10.110.10">
    <property type="entry name" value="Plant lipid-transfer and hydrophobic proteins"/>
    <property type="match status" value="1"/>
</dbReference>
<dbReference type="EMBL" id="BAABME010016950">
    <property type="protein sequence ID" value="GAA0148145.1"/>
    <property type="molecule type" value="Genomic_DNA"/>
</dbReference>
<dbReference type="SUPFAM" id="SSF47699">
    <property type="entry name" value="Bifunctional inhibitor/lipid-transfer protein/seed storage 2S albumin"/>
    <property type="match status" value="1"/>
</dbReference>
<feature type="signal peptide" evidence="10">
    <location>
        <begin position="1"/>
        <end position="23"/>
    </location>
</feature>
<keyword evidence="7" id="KW-0325">Glycoprotein</keyword>
<dbReference type="CDD" id="cd00010">
    <property type="entry name" value="AAI_LTSS"/>
    <property type="match status" value="1"/>
</dbReference>
<comment type="subcellular location">
    <subcellularLocation>
        <location evidence="1">Cell membrane</location>
        <topology evidence="1">Lipid-anchor</topology>
        <topology evidence="1">GPI-anchor</topology>
    </subcellularLocation>
</comment>
<evidence type="ECO:0000313" key="13">
    <source>
        <dbReference type="Proteomes" id="UP001454036"/>
    </source>
</evidence>
<keyword evidence="8" id="KW-0449">Lipoprotein</keyword>
<evidence type="ECO:0000256" key="9">
    <source>
        <dbReference type="SAM" id="MobiDB-lite"/>
    </source>
</evidence>
<comment type="caution">
    <text evidence="12">The sequence shown here is derived from an EMBL/GenBank/DDBJ whole genome shotgun (WGS) entry which is preliminary data.</text>
</comment>
<evidence type="ECO:0000313" key="12">
    <source>
        <dbReference type="EMBL" id="GAA0148145.1"/>
    </source>
</evidence>
<keyword evidence="3" id="KW-1003">Cell membrane</keyword>
<sequence>MKIILVFIISIFLLNLSIIRVNGQISTPCTSSTITTFTPCFNFITGSSSGSSSPTKNCCNSIKSFVRNNKDCACLIVTGNAPISIPFISQNLAISLPRMCNGGVPIQCKAIGAPLPPPGPALFAPPPSAIAPSVEAPRDSTTPAPESKATRASKASTLAPAPPPKDNISPAASPLELLPPSSSHPRIKPVLNPKSASSPSHYMFSPSILIIVALIVLKC</sequence>
<protein>
    <recommendedName>
        <fullName evidence="11">Bifunctional inhibitor/plant lipid transfer protein/seed storage helical domain-containing protein</fullName>
    </recommendedName>
</protein>
<feature type="compositionally biased region" description="Low complexity" evidence="9">
    <location>
        <begin position="169"/>
        <end position="184"/>
    </location>
</feature>
<dbReference type="InterPro" id="IPR043325">
    <property type="entry name" value="LTSS"/>
</dbReference>
<evidence type="ECO:0000256" key="10">
    <source>
        <dbReference type="SAM" id="SignalP"/>
    </source>
</evidence>
<keyword evidence="6" id="KW-1015">Disulfide bond</keyword>
<feature type="domain" description="Bifunctional inhibitor/plant lipid transfer protein/seed storage helical" evidence="11">
    <location>
        <begin position="22"/>
        <end position="105"/>
    </location>
</feature>
<feature type="region of interest" description="Disordered" evidence="9">
    <location>
        <begin position="126"/>
        <end position="198"/>
    </location>
</feature>
<evidence type="ECO:0000256" key="3">
    <source>
        <dbReference type="ARBA" id="ARBA00022475"/>
    </source>
</evidence>
<dbReference type="GO" id="GO:0098552">
    <property type="term" value="C:side of membrane"/>
    <property type="evidence" value="ECO:0007669"/>
    <property type="project" value="UniProtKB-KW"/>
</dbReference>
<evidence type="ECO:0000256" key="4">
    <source>
        <dbReference type="ARBA" id="ARBA00022622"/>
    </source>
</evidence>
<keyword evidence="13" id="KW-1185">Reference proteome</keyword>
<evidence type="ECO:0000256" key="7">
    <source>
        <dbReference type="ARBA" id="ARBA00023180"/>
    </source>
</evidence>
<comment type="similarity">
    <text evidence="2">Belongs to the plant LTP family.</text>
</comment>
<name>A0AAV3PCW9_LITER</name>
<keyword evidence="4" id="KW-0472">Membrane</keyword>
<evidence type="ECO:0000256" key="1">
    <source>
        <dbReference type="ARBA" id="ARBA00004609"/>
    </source>
</evidence>
<evidence type="ECO:0000256" key="2">
    <source>
        <dbReference type="ARBA" id="ARBA00009748"/>
    </source>
</evidence>
<dbReference type="InterPro" id="IPR016140">
    <property type="entry name" value="Bifunc_inhib/LTP/seed_store"/>
</dbReference>
<dbReference type="GO" id="GO:0005886">
    <property type="term" value="C:plasma membrane"/>
    <property type="evidence" value="ECO:0007669"/>
    <property type="project" value="UniProtKB-SubCell"/>
</dbReference>
<accession>A0AAV3PCW9</accession>
<evidence type="ECO:0000259" key="11">
    <source>
        <dbReference type="Pfam" id="PF14368"/>
    </source>
</evidence>
<keyword evidence="4" id="KW-0336">GPI-anchor</keyword>
<reference evidence="12 13" key="1">
    <citation type="submission" date="2024-01" db="EMBL/GenBank/DDBJ databases">
        <title>The complete chloroplast genome sequence of Lithospermum erythrorhizon: insights into the phylogenetic relationship among Boraginaceae species and the maternal lineages of purple gromwells.</title>
        <authorList>
            <person name="Okada T."/>
            <person name="Watanabe K."/>
        </authorList>
    </citation>
    <scope>NUCLEOTIDE SEQUENCE [LARGE SCALE GENOMIC DNA]</scope>
</reference>
<gene>
    <name evidence="12" type="ORF">LIER_36660</name>
</gene>
<evidence type="ECO:0000256" key="6">
    <source>
        <dbReference type="ARBA" id="ARBA00023157"/>
    </source>
</evidence>
<dbReference type="Pfam" id="PF14368">
    <property type="entry name" value="LTP_2"/>
    <property type="match status" value="1"/>
</dbReference>
<proteinExistence type="inferred from homology"/>
<evidence type="ECO:0000256" key="8">
    <source>
        <dbReference type="ARBA" id="ARBA00023288"/>
    </source>
</evidence>
<dbReference type="PANTHER" id="PTHR33044">
    <property type="entry name" value="BIFUNCTIONAL INHIBITOR/LIPID-TRANSFER PROTEIN/SEED STORAGE 2S ALBUMIN SUPERFAMILY PROTEIN-RELATED"/>
    <property type="match status" value="1"/>
</dbReference>
<evidence type="ECO:0000256" key="5">
    <source>
        <dbReference type="ARBA" id="ARBA00022729"/>
    </source>
</evidence>
<dbReference type="Proteomes" id="UP001454036">
    <property type="component" value="Unassembled WGS sequence"/>
</dbReference>